<feature type="region of interest" description="Disordered" evidence="6">
    <location>
        <begin position="311"/>
        <end position="407"/>
    </location>
</feature>
<evidence type="ECO:0000256" key="1">
    <source>
        <dbReference type="ARBA" id="ARBA00004496"/>
    </source>
</evidence>
<organism evidence="7 8">
    <name type="scientific">Elysia chlorotica</name>
    <name type="common">Eastern emerald elysia</name>
    <name type="synonym">Sea slug</name>
    <dbReference type="NCBI Taxonomy" id="188477"/>
    <lineage>
        <taxon>Eukaryota</taxon>
        <taxon>Metazoa</taxon>
        <taxon>Spiralia</taxon>
        <taxon>Lophotrochozoa</taxon>
        <taxon>Mollusca</taxon>
        <taxon>Gastropoda</taxon>
        <taxon>Heterobranchia</taxon>
        <taxon>Euthyneura</taxon>
        <taxon>Panpulmonata</taxon>
        <taxon>Sacoglossa</taxon>
        <taxon>Placobranchoidea</taxon>
        <taxon>Plakobranchidae</taxon>
        <taxon>Elysia</taxon>
    </lineage>
</organism>
<accession>A0A433T2T8</accession>
<proteinExistence type="predicted"/>
<feature type="region of interest" description="Disordered" evidence="6">
    <location>
        <begin position="477"/>
        <end position="507"/>
    </location>
</feature>
<gene>
    <name evidence="7" type="ORF">EGW08_016362</name>
</gene>
<feature type="coiled-coil region" evidence="5">
    <location>
        <begin position="836"/>
        <end position="959"/>
    </location>
</feature>
<keyword evidence="8" id="KW-1185">Reference proteome</keyword>
<dbReference type="OrthoDB" id="2286360at2759"/>
<evidence type="ECO:0000256" key="6">
    <source>
        <dbReference type="SAM" id="MobiDB-lite"/>
    </source>
</evidence>
<dbReference type="STRING" id="188477.A0A433T2T8"/>
<evidence type="ECO:0000256" key="2">
    <source>
        <dbReference type="ARBA" id="ARBA00022490"/>
    </source>
</evidence>
<sequence length="1646" mass="182408">MEPFNLTLSPVNSQDSAASFDSFNNVVNYETNFGPSDQSLPLSSYNVNTVEYTWTDYTFTTSAPIQTTQGGSPVRQSLSPVVPYQPVWCGLHEQGSPPHRAFLVHHDDSLEDRSDKGLYSERAVSATREQLSVLAQISSNTTAVAKSSRRHHRYVAKTTTSPSTPIPPPGTMTSQQQAAGSSLNQSMDSSDGQAEGAEDSSFETVAEALRLQWSVIGNKHLTPVDPDIVAQVVAQATGQIKAGNSVLGPPSVPTTPRASSTPISMVSTQPVTLPLPVILPLLLNIPLPAIMPLPVTISNPNLIRIIPTEISSERPKRSSPSWYSPGSQGSESARTGSPSSAPSVAAPSPSATNRTSGSHAEGQSGNSISDSNNTPPSQTEGTSISTPTQPGFHPSMGNNASSDAVSPRKMDVLDTVIEEGSVSHDAEMAKYLDSTLAAAGLSSNYQLESEEFLKSLPPIKPINLDAYTAAPLLPPAPVRAVERNRKPPAKSSATEQKKDSPAKSVPVEAVKKTVMSLQTSAPIPSPTVDSVQHSGDNSVDSRPNKVKVATNSGSDPNAAAIAVYKKQVEDILKEKAKLMGQVEILTEESQNVLQERAELQAQLASLKSRLSSVDEGGDRASQAGLRKEVNDLRDSRQLLERTVMDANRMLGQKAEEVRALQDELQLAQDAANKLQVKTQEMRDEIHTRDMNVQALKNKIAELYVEVQTSIQAKMEADTEARTARNDLASLVKAKEWYQEQLQAAHDVRAKLQRELTLLQGQGISHGAIVERLKTESARLRQQLSESQQRALRDKEALAKHLERIQGDMMEREAAFLEIQRERKLYEDTFNSQVSTVEEEKSRLAGLQQATSDLEAQLQRAQGEATRHHEQLMAMESGQMDVMKRLALAEKTLGEREKTLEDMEQKLIQASLEPDEWQRCIVESQLAAVMADLTKKDAEIMSLKEEKAATEIALKSALLEKSSVDKALDILKADMGKVEQSFKQMKHELSVRTVELEQTKLEREKLQESLDCSQHELEIKARSMDAMTRTFEGQTSAQHDMANQRDVMQGELDTLRIKVRWLEHQSARVRDLEAKLEAVDDNALAEKVALYEAGMESLRGEIAALEAARASGDLDRESERREMSDQLDRLKAELTERQKNYEENLDSMDSKMKELLSDREQLQTELGLAQRSQELSQLEEREAYTQEIQSLSRELSSARQDKSDLERRLESVQREKSDEISELVHRLADQTEELKQLESQHAALQRAEATNQDLALELEKERGRVMGLSQTSAELKEHSHQLEAALAQRETALDELRRSVEDSNSDLQHRDEAFLQRIAELEAAVDKEVGVQKDLRKQMGSKIMENKRLKKQCDSSGSELEQLRKDLEHSKQAATSAIADLEQLQQLHRQVKGQDEEEVQRRRELEAQVEAVTARLEESLAKEPLLLEQIQSLEWQYGQVSRELEAAREQFRQVQDRAQEETQAAKASLQAAQCEIDDLQAELAALRQEKMHQRSQVNELRGTLQASMQHHKLTKRLNSAELTDVGVQADAGRKVVIPPLPFDLAAVEQLLRDTRIKPLESRPLEQLSDCLSSLRAEITGLQKQMDQHTSAVNSSRDSIRQTTVQSGVNDLNEVMRTIANTIIAANSTNTLTIAAAADREQTAIFDV</sequence>
<keyword evidence="2" id="KW-0963">Cytoplasm</keyword>
<feature type="coiled-coil region" evidence="5">
    <location>
        <begin position="1345"/>
        <end position="1502"/>
    </location>
</feature>
<feature type="compositionally biased region" description="Polar residues" evidence="6">
    <location>
        <begin position="175"/>
        <end position="192"/>
    </location>
</feature>
<dbReference type="PANTHER" id="PTHR18902">
    <property type="entry name" value="NUCLEAR MITOTIC APPARATUS PROTEIN 1-RELATED"/>
    <property type="match status" value="1"/>
</dbReference>
<reference evidence="7 8" key="1">
    <citation type="submission" date="2019-01" db="EMBL/GenBank/DDBJ databases">
        <title>A draft genome assembly of the solar-powered sea slug Elysia chlorotica.</title>
        <authorList>
            <person name="Cai H."/>
            <person name="Li Q."/>
            <person name="Fang X."/>
            <person name="Li J."/>
            <person name="Curtis N.E."/>
            <person name="Altenburger A."/>
            <person name="Shibata T."/>
            <person name="Feng M."/>
            <person name="Maeda T."/>
            <person name="Schwartz J.A."/>
            <person name="Shigenobu S."/>
            <person name="Lundholm N."/>
            <person name="Nishiyama T."/>
            <person name="Yang H."/>
            <person name="Hasebe M."/>
            <person name="Li S."/>
            <person name="Pierce S.K."/>
            <person name="Wang J."/>
        </authorList>
    </citation>
    <scope>NUCLEOTIDE SEQUENCE [LARGE SCALE GENOMIC DNA]</scope>
    <source>
        <strain evidence="7">EC2010</strain>
        <tissue evidence="7">Whole organism of an adult</tissue>
    </source>
</reference>
<feature type="region of interest" description="Disordered" evidence="6">
    <location>
        <begin position="140"/>
        <end position="201"/>
    </location>
</feature>
<feature type="compositionally biased region" description="Polar residues" evidence="6">
    <location>
        <begin position="318"/>
        <end position="336"/>
    </location>
</feature>
<dbReference type="InterPro" id="IPR051841">
    <property type="entry name" value="MT-Golgi_org_protein"/>
</dbReference>
<feature type="compositionally biased region" description="Low complexity" evidence="6">
    <location>
        <begin position="337"/>
        <end position="351"/>
    </location>
</feature>
<evidence type="ECO:0000256" key="4">
    <source>
        <dbReference type="ARBA" id="ARBA00023054"/>
    </source>
</evidence>
<feature type="compositionally biased region" description="Basic and acidic residues" evidence="6">
    <location>
        <begin position="1198"/>
        <end position="1217"/>
    </location>
</feature>
<feature type="coiled-coil region" evidence="5">
    <location>
        <begin position="561"/>
        <end position="684"/>
    </location>
</feature>
<dbReference type="EMBL" id="RQTK01000704">
    <property type="protein sequence ID" value="RUS75873.1"/>
    <property type="molecule type" value="Genomic_DNA"/>
</dbReference>
<dbReference type="Proteomes" id="UP000271974">
    <property type="component" value="Unassembled WGS sequence"/>
</dbReference>
<evidence type="ECO:0000313" key="7">
    <source>
        <dbReference type="EMBL" id="RUS75873.1"/>
    </source>
</evidence>
<dbReference type="GO" id="GO:0005737">
    <property type="term" value="C:cytoplasm"/>
    <property type="evidence" value="ECO:0007669"/>
    <property type="project" value="UniProtKB-SubCell"/>
</dbReference>
<protein>
    <submittedName>
        <fullName evidence="7">Uncharacterized protein</fullName>
    </submittedName>
</protein>
<feature type="compositionally biased region" description="Polar residues" evidence="6">
    <location>
        <begin position="520"/>
        <end position="541"/>
    </location>
</feature>
<evidence type="ECO:0000256" key="3">
    <source>
        <dbReference type="ARBA" id="ARBA00022553"/>
    </source>
</evidence>
<feature type="compositionally biased region" description="Polar residues" evidence="6">
    <location>
        <begin position="1188"/>
        <end position="1197"/>
    </location>
</feature>
<keyword evidence="4 5" id="KW-0175">Coiled coil</keyword>
<evidence type="ECO:0000256" key="5">
    <source>
        <dbReference type="SAM" id="Coils"/>
    </source>
</evidence>
<keyword evidence="3" id="KW-0597">Phosphoprotein</keyword>
<evidence type="ECO:0000313" key="8">
    <source>
        <dbReference type="Proteomes" id="UP000271974"/>
    </source>
</evidence>
<comment type="caution">
    <text evidence="7">The sequence shown here is derived from an EMBL/GenBank/DDBJ whole genome shotgun (WGS) entry which is preliminary data.</text>
</comment>
<feature type="coiled-coil region" evidence="5">
    <location>
        <begin position="1563"/>
        <end position="1590"/>
    </location>
</feature>
<feature type="compositionally biased region" description="Polar residues" evidence="6">
    <location>
        <begin position="352"/>
        <end position="389"/>
    </location>
</feature>
<feature type="region of interest" description="Disordered" evidence="6">
    <location>
        <begin position="1188"/>
        <end position="1217"/>
    </location>
</feature>
<dbReference type="PANTHER" id="PTHR18902:SF31">
    <property type="entry name" value="PERICENTRIN_AKAP-450 CENTROSOMAL TARGETING DOMAIN-CONTAINING PROTEIN"/>
    <property type="match status" value="1"/>
</dbReference>
<feature type="region of interest" description="Disordered" evidence="6">
    <location>
        <begin position="520"/>
        <end position="553"/>
    </location>
</feature>
<comment type="subcellular location">
    <subcellularLocation>
        <location evidence="1">Cytoplasm</location>
    </subcellularLocation>
</comment>
<name>A0A433T2T8_ELYCH</name>
<feature type="coiled-coil region" evidence="5">
    <location>
        <begin position="734"/>
        <end position="789"/>
    </location>
</feature>